<accession>A0ABX1BNV3</accession>
<dbReference type="Proteomes" id="UP000696294">
    <property type="component" value="Unassembled WGS sequence"/>
</dbReference>
<name>A0ABX1BNV3_9ACTN</name>
<dbReference type="EMBL" id="JAATEP010000086">
    <property type="protein sequence ID" value="NJP98279.1"/>
    <property type="molecule type" value="Genomic_DNA"/>
</dbReference>
<keyword evidence="2" id="KW-1185">Reference proteome</keyword>
<reference evidence="1 2" key="1">
    <citation type="submission" date="2020-03" db="EMBL/GenBank/DDBJ databases">
        <title>WGS of actinomycetes isolated from Thailand.</title>
        <authorList>
            <person name="Thawai C."/>
        </authorList>
    </citation>
    <scope>NUCLEOTIDE SEQUENCE [LARGE SCALE GENOMIC DNA]</scope>
    <source>
        <strain evidence="1 2">FMUSA5-5</strain>
    </source>
</reference>
<gene>
    <name evidence="1" type="ORF">HCN51_54170</name>
</gene>
<dbReference type="InterPro" id="IPR045990">
    <property type="entry name" value="DUF5946"/>
</dbReference>
<proteinExistence type="predicted"/>
<protein>
    <submittedName>
        <fullName evidence="1">Uncharacterized protein</fullName>
    </submittedName>
</protein>
<evidence type="ECO:0000313" key="2">
    <source>
        <dbReference type="Proteomes" id="UP000696294"/>
    </source>
</evidence>
<sequence length="163" mass="18208">MAAHCDCGAPAGPLGECADYYNTILAEEQLDPDMYKWHAVVVCVYLLQHPSRGHEKYLDSQYRWLQFYLDQGIDAVQRLRDHQVARNNHRSRAAYDMSPLDPYAPLPAGGPPARFRASFCDLPYGEGGFILDGHETYGHRMKALAEATLDAWKNLGPGSPSRG</sequence>
<dbReference type="RefSeq" id="WP_168021620.1">
    <property type="nucleotide sequence ID" value="NZ_JAATEP010000086.1"/>
</dbReference>
<comment type="caution">
    <text evidence="1">The sequence shown here is derived from an EMBL/GenBank/DDBJ whole genome shotgun (WGS) entry which is preliminary data.</text>
</comment>
<evidence type="ECO:0000313" key="1">
    <source>
        <dbReference type="EMBL" id="NJP98279.1"/>
    </source>
</evidence>
<organism evidence="1 2">
    <name type="scientific">Nonomuraea composti</name>
    <dbReference type="NCBI Taxonomy" id="2720023"/>
    <lineage>
        <taxon>Bacteria</taxon>
        <taxon>Bacillati</taxon>
        <taxon>Actinomycetota</taxon>
        <taxon>Actinomycetes</taxon>
        <taxon>Streptosporangiales</taxon>
        <taxon>Streptosporangiaceae</taxon>
        <taxon>Nonomuraea</taxon>
    </lineage>
</organism>
<dbReference type="Pfam" id="PF19371">
    <property type="entry name" value="DUF5946"/>
    <property type="match status" value="1"/>
</dbReference>